<sequence length="91" mass="10859">MKFKPVFEFSPDEQHEMEYSTQIRSRFGRLIVLASNSLNNLKNEVRNRRIILAWIQCKTGCFSYGQNLVSEYPYAPNYRMRSVSTRFRSKK</sequence>
<organism evidence="1 2">
    <name type="scientific">Leptospira santarosai serovar Shermani str. LT 821</name>
    <dbReference type="NCBI Taxonomy" id="758847"/>
    <lineage>
        <taxon>Bacteria</taxon>
        <taxon>Pseudomonadati</taxon>
        <taxon>Spirochaetota</taxon>
        <taxon>Spirochaetia</taxon>
        <taxon>Leptospirales</taxon>
        <taxon>Leptospiraceae</taxon>
        <taxon>Leptospira</taxon>
    </lineage>
</organism>
<dbReference type="Proteomes" id="UP000035800">
    <property type="component" value="Chromosome II"/>
</dbReference>
<protein>
    <submittedName>
        <fullName evidence="1">Uncharacterized protein</fullName>
    </submittedName>
</protein>
<dbReference type="KEGG" id="lst:LSS_23335"/>
<dbReference type="STRING" id="758847.LSS_23335"/>
<accession>A0A097ET36</accession>
<reference evidence="1 2" key="2">
    <citation type="journal article" date="2014" name="Emerg. Microbes Infect.">
        <title>Potential impact on kidney infection: a whole-genome analysis of Leptospira santarosai serovar Shermani.</title>
        <authorList>
            <person name="Chou L.F."/>
            <person name="Chen T.W."/>
            <person name="Ko Y.C."/>
            <person name="Pan M.J."/>
            <person name="Tian Y.C."/>
            <person name="Chiu C.H."/>
            <person name="Tang P."/>
            <person name="Hung C.C."/>
            <person name="Yang C.W."/>
        </authorList>
    </citation>
    <scope>NUCLEOTIDE SEQUENCE</scope>
    <source>
        <strain evidence="1 2">LT 821</strain>
    </source>
</reference>
<evidence type="ECO:0000313" key="1">
    <source>
        <dbReference type="EMBL" id="AIT11131.1"/>
    </source>
</evidence>
<gene>
    <name evidence="1" type="ORF">LSS_23335</name>
</gene>
<dbReference type="EMBL" id="CP006695">
    <property type="protein sequence ID" value="AIT11131.1"/>
    <property type="molecule type" value="Genomic_DNA"/>
</dbReference>
<proteinExistence type="predicted"/>
<name>A0A097ET36_9LEPT</name>
<evidence type="ECO:0000313" key="2">
    <source>
        <dbReference type="Proteomes" id="UP000035800"/>
    </source>
</evidence>
<dbReference type="AlphaFoldDB" id="A0A097ET36"/>
<reference evidence="1 2" key="1">
    <citation type="journal article" date="2012" name="Gene">
        <title>Sequence of Leptospira santarosai serovar Shermani genome and prediction of virulence-associated genes.</title>
        <authorList>
            <person name="Chou L.F."/>
            <person name="Chen Y.T."/>
            <person name="Lu C.W."/>
            <person name="Ko Y.C."/>
            <person name="Tang C.Y."/>
            <person name="Pan M.J."/>
            <person name="Tian Y.C."/>
            <person name="Chiu C.H."/>
            <person name="Hung C.C."/>
            <person name="Yang C.W."/>
        </authorList>
    </citation>
    <scope>NUCLEOTIDE SEQUENCE [LARGE SCALE GENOMIC DNA]</scope>
    <source>
        <strain evidence="1">LT 821</strain>
    </source>
</reference>